<dbReference type="InterPro" id="IPR044304">
    <property type="entry name" value="NUBPL-like"/>
</dbReference>
<dbReference type="HAMAP" id="MF_02040">
    <property type="entry name" value="Mrp_NBP35"/>
    <property type="match status" value="1"/>
</dbReference>
<keyword evidence="4 6" id="KW-0408">Iron</keyword>
<protein>
    <recommendedName>
        <fullName evidence="6">Iron-sulfur cluster carrier protein</fullName>
    </recommendedName>
</protein>
<dbReference type="InterPro" id="IPR027417">
    <property type="entry name" value="P-loop_NTPase"/>
</dbReference>
<dbReference type="Pfam" id="PF10609">
    <property type="entry name" value="ParA"/>
    <property type="match status" value="1"/>
</dbReference>
<name>A0ABM5UTI0_9COXI</name>
<evidence type="ECO:0000313" key="7">
    <source>
        <dbReference type="EMBL" id="AKQ33248.1"/>
    </source>
</evidence>
<dbReference type="Proteomes" id="UP000063965">
    <property type="component" value="Chromosome"/>
</dbReference>
<dbReference type="InterPro" id="IPR033756">
    <property type="entry name" value="YlxH/NBP35"/>
</dbReference>
<dbReference type="PROSITE" id="PS01215">
    <property type="entry name" value="MRP"/>
    <property type="match status" value="1"/>
</dbReference>
<dbReference type="GO" id="GO:0005524">
    <property type="term" value="F:ATP binding"/>
    <property type="evidence" value="ECO:0007669"/>
    <property type="project" value="UniProtKB-KW"/>
</dbReference>
<evidence type="ECO:0000313" key="8">
    <source>
        <dbReference type="Proteomes" id="UP000063965"/>
    </source>
</evidence>
<keyword evidence="8" id="KW-1185">Reference proteome</keyword>
<comment type="similarity">
    <text evidence="6">Belongs to the Mrp/NBP35 ATP-binding proteins family.</text>
</comment>
<dbReference type="InterPro" id="IPR019591">
    <property type="entry name" value="Mrp/NBP35_ATP-bd"/>
</dbReference>
<gene>
    <name evidence="7" type="ORF">CleRT_02190</name>
</gene>
<reference evidence="7 8" key="1">
    <citation type="journal article" date="2015" name="Genome Biol. Evol.">
        <title>Distinctive Genome Reduction Rates Revealed by Genomic Analyses of Two Coxiella-Like Endosymbionts in Ticks.</title>
        <authorList>
            <person name="Gottlieb Y."/>
            <person name="Lalzar I."/>
            <person name="Klasson L."/>
        </authorList>
    </citation>
    <scope>NUCLEOTIDE SEQUENCE [LARGE SCALE GENOMIC DNA]</scope>
    <source>
        <strain evidence="7 8">CRt</strain>
    </source>
</reference>
<evidence type="ECO:0000256" key="1">
    <source>
        <dbReference type="ARBA" id="ARBA00022723"/>
    </source>
</evidence>
<keyword evidence="6" id="KW-0378">Hydrolase</keyword>
<evidence type="ECO:0000256" key="3">
    <source>
        <dbReference type="ARBA" id="ARBA00022840"/>
    </source>
</evidence>
<dbReference type="PANTHER" id="PTHR42961:SF2">
    <property type="entry name" value="IRON-SULFUR PROTEIN NUBPL"/>
    <property type="match status" value="1"/>
</dbReference>
<feature type="binding site" evidence="6">
    <location>
        <begin position="50"/>
        <end position="57"/>
    </location>
    <ligand>
        <name>ATP</name>
        <dbReference type="ChEBI" id="CHEBI:30616"/>
    </ligand>
</feature>
<keyword evidence="2 6" id="KW-0547">Nucleotide-binding</keyword>
<dbReference type="SUPFAM" id="SSF52540">
    <property type="entry name" value="P-loop containing nucleoside triphosphate hydrolases"/>
    <property type="match status" value="1"/>
</dbReference>
<accession>A0ABM5UTI0</accession>
<comment type="subunit">
    <text evidence="6">Homodimer.</text>
</comment>
<evidence type="ECO:0000256" key="6">
    <source>
        <dbReference type="HAMAP-Rule" id="MF_02040"/>
    </source>
</evidence>
<evidence type="ECO:0000256" key="2">
    <source>
        <dbReference type="ARBA" id="ARBA00022741"/>
    </source>
</evidence>
<proteinExistence type="inferred from homology"/>
<keyword evidence="1 6" id="KW-0479">Metal-binding</keyword>
<dbReference type="EMBL" id="CP011126">
    <property type="protein sequence ID" value="AKQ33248.1"/>
    <property type="molecule type" value="Genomic_DNA"/>
</dbReference>
<comment type="function">
    <text evidence="6">Binds and transfers iron-sulfur (Fe-S) clusters to target apoproteins. Can hydrolyze ATP.</text>
</comment>
<dbReference type="Gene3D" id="3.40.50.300">
    <property type="entry name" value="P-loop containing nucleotide triphosphate hydrolases"/>
    <property type="match status" value="1"/>
</dbReference>
<keyword evidence="5 6" id="KW-0411">Iron-sulfur</keyword>
<evidence type="ECO:0000256" key="4">
    <source>
        <dbReference type="ARBA" id="ARBA00023004"/>
    </source>
</evidence>
<keyword evidence="3 6" id="KW-0067">ATP-binding</keyword>
<sequence>MRGKTIYDKIPCMKQAIRDKLKQRSISAHAVQVGQKGIPAIKNIIAIGSGKGGVGKSTTAANLALALCKAGAEVGLLDADIHGPNQPIMLGVNDKLQMSPDKKFIPIRRHNIQSISVGYLIDAQTPMIWLGPMVSQALQQLVYQTLWEDLDFLILDLPPGTGDIPLTLAKKVPLAGAVIVTTPQDVALADAGKALAMFKKLGITVLGVIENMATYRCPHCNHEEAIFGIGGGKRMAEDNGVPLLGQIPLNIAIRKNADGGMPIIVSDPESFLAEIYQDIAFALVEQLSLQPINYGLKFPNIVVEGTK</sequence>
<organism evidence="7 8">
    <name type="scientific">Candidatus Coxiella mudrowiae</name>
    <dbReference type="NCBI Taxonomy" id="2054173"/>
    <lineage>
        <taxon>Bacteria</taxon>
        <taxon>Pseudomonadati</taxon>
        <taxon>Pseudomonadota</taxon>
        <taxon>Gammaproteobacteria</taxon>
        <taxon>Legionellales</taxon>
        <taxon>Coxiellaceae</taxon>
        <taxon>Coxiella</taxon>
    </lineage>
</organism>
<dbReference type="PANTHER" id="PTHR42961">
    <property type="entry name" value="IRON-SULFUR PROTEIN NUBPL"/>
    <property type="match status" value="1"/>
</dbReference>
<dbReference type="InterPro" id="IPR000808">
    <property type="entry name" value="Mrp-like_CS"/>
</dbReference>
<evidence type="ECO:0000256" key="5">
    <source>
        <dbReference type="ARBA" id="ARBA00023014"/>
    </source>
</evidence>
<dbReference type="CDD" id="cd02037">
    <property type="entry name" value="Mrp_NBP35"/>
    <property type="match status" value="1"/>
</dbReference>